<dbReference type="OrthoDB" id="9777638at2"/>
<dbReference type="EMBL" id="FNQB01000002">
    <property type="protein sequence ID" value="SDZ30192.1"/>
    <property type="molecule type" value="Genomic_DNA"/>
</dbReference>
<keyword evidence="2" id="KW-0489">Methyltransferase</keyword>
<dbReference type="InterPro" id="IPR013216">
    <property type="entry name" value="Methyltransf_11"/>
</dbReference>
<dbReference type="AlphaFoldDB" id="A0A1H3RX04"/>
<dbReference type="Proteomes" id="UP000199632">
    <property type="component" value="Unassembled WGS sequence"/>
</dbReference>
<proteinExistence type="predicted"/>
<organism evidence="2 3">
    <name type="scientific">Asanoa ishikariensis</name>
    <dbReference type="NCBI Taxonomy" id="137265"/>
    <lineage>
        <taxon>Bacteria</taxon>
        <taxon>Bacillati</taxon>
        <taxon>Actinomycetota</taxon>
        <taxon>Actinomycetes</taxon>
        <taxon>Micromonosporales</taxon>
        <taxon>Micromonosporaceae</taxon>
        <taxon>Asanoa</taxon>
    </lineage>
</organism>
<dbReference type="Gene3D" id="3.40.50.150">
    <property type="entry name" value="Vaccinia Virus protein VP39"/>
    <property type="match status" value="1"/>
</dbReference>
<dbReference type="GO" id="GO:0008425">
    <property type="term" value="F:2-methoxy-6-polyprenyl-1,4-benzoquinol methyltransferase activity"/>
    <property type="evidence" value="ECO:0007669"/>
    <property type="project" value="TreeGrafter"/>
</dbReference>
<name>A0A1H3RX04_9ACTN</name>
<dbReference type="GO" id="GO:0008757">
    <property type="term" value="F:S-adenosylmethionine-dependent methyltransferase activity"/>
    <property type="evidence" value="ECO:0007669"/>
    <property type="project" value="InterPro"/>
</dbReference>
<sequence length="271" mass="28355">MSAAQDRAAFRAFEHGRWQDAVETYHAAWSELTSQTITSVLDSLAPGRFLDVASGPGYLAAAATAKGARAVALDFSPAMLAKGARTYPDLTFVLGDAERLPFADGAFDAVGMNFGILHLGNPDAAIAEAFRVLAVGGRFAFTAWADPAEALGFNLVLAAVATHGAPVAIPQGPDFFRYSRPEQCTAALGAAGFTDAAVTTVDLRWTPPTVEAVFPSFLHGTARTGALLRRQSPAAQRAIADAIAQAAQRFVTTDGRVVIPMPAVLARGTKP</sequence>
<dbReference type="InterPro" id="IPR029063">
    <property type="entry name" value="SAM-dependent_MTases_sf"/>
</dbReference>
<dbReference type="Pfam" id="PF08241">
    <property type="entry name" value="Methyltransf_11"/>
    <property type="match status" value="1"/>
</dbReference>
<dbReference type="CDD" id="cd02440">
    <property type="entry name" value="AdoMet_MTases"/>
    <property type="match status" value="1"/>
</dbReference>
<dbReference type="STRING" id="137265.SAMN05421684_4318"/>
<protein>
    <submittedName>
        <fullName evidence="2">Methyltransferase domain-containing protein</fullName>
    </submittedName>
</protein>
<feature type="domain" description="Methyltransferase type 11" evidence="1">
    <location>
        <begin position="50"/>
        <end position="141"/>
    </location>
</feature>
<evidence type="ECO:0000313" key="2">
    <source>
        <dbReference type="EMBL" id="SDZ30192.1"/>
    </source>
</evidence>
<dbReference type="PANTHER" id="PTHR43591:SF24">
    <property type="entry name" value="2-METHOXY-6-POLYPRENYL-1,4-BENZOQUINOL METHYLASE, MITOCHONDRIAL"/>
    <property type="match status" value="1"/>
</dbReference>
<keyword evidence="2" id="KW-0808">Transferase</keyword>
<evidence type="ECO:0000259" key="1">
    <source>
        <dbReference type="Pfam" id="PF08241"/>
    </source>
</evidence>
<dbReference type="PANTHER" id="PTHR43591">
    <property type="entry name" value="METHYLTRANSFERASE"/>
    <property type="match status" value="1"/>
</dbReference>
<evidence type="ECO:0000313" key="3">
    <source>
        <dbReference type="Proteomes" id="UP000199632"/>
    </source>
</evidence>
<gene>
    <name evidence="2" type="ORF">SAMN05421684_4318</name>
</gene>
<dbReference type="GO" id="GO:0032259">
    <property type="term" value="P:methylation"/>
    <property type="evidence" value="ECO:0007669"/>
    <property type="project" value="UniProtKB-KW"/>
</dbReference>
<reference evidence="3" key="1">
    <citation type="submission" date="2016-10" db="EMBL/GenBank/DDBJ databases">
        <authorList>
            <person name="Varghese N."/>
            <person name="Submissions S."/>
        </authorList>
    </citation>
    <scope>NUCLEOTIDE SEQUENCE [LARGE SCALE GENOMIC DNA]</scope>
    <source>
        <strain evidence="3">DSM 44718</strain>
    </source>
</reference>
<dbReference type="RefSeq" id="WP_090795414.1">
    <property type="nucleotide sequence ID" value="NZ_BOND01000020.1"/>
</dbReference>
<accession>A0A1H3RX04</accession>
<keyword evidence="3" id="KW-1185">Reference proteome</keyword>
<dbReference type="SUPFAM" id="SSF53335">
    <property type="entry name" value="S-adenosyl-L-methionine-dependent methyltransferases"/>
    <property type="match status" value="1"/>
</dbReference>